<reference evidence="2" key="1">
    <citation type="submission" date="2025-08" db="UniProtKB">
        <authorList>
            <consortium name="Ensembl"/>
        </authorList>
    </citation>
    <scope>IDENTIFICATION</scope>
</reference>
<dbReference type="Gene3D" id="6.10.140.140">
    <property type="match status" value="1"/>
</dbReference>
<dbReference type="AlphaFoldDB" id="A0A8C6X1Y5"/>
<sequence>MYVCVCIYLGERGYLRVYKFDTIWNKTDKLDSLLDTNQKSLHQEVMLEMSRIVAFLGKGSSEGKLTQKLLGR</sequence>
<dbReference type="Proteomes" id="UP000694559">
    <property type="component" value="Unplaced"/>
</dbReference>
<dbReference type="GO" id="GO:0006355">
    <property type="term" value="P:regulation of DNA-templated transcription"/>
    <property type="evidence" value="ECO:0007669"/>
    <property type="project" value="InterPro"/>
</dbReference>
<accession>A0A8C6X1Y5</accession>
<evidence type="ECO:0000313" key="2">
    <source>
        <dbReference type="Ensembl" id="ENSNNAP00000003610.1"/>
    </source>
</evidence>
<dbReference type="Pfam" id="PF01352">
    <property type="entry name" value="KRAB"/>
    <property type="match status" value="1"/>
</dbReference>
<name>A0A8C6X1Y5_NAJNA</name>
<protein>
    <recommendedName>
        <fullName evidence="1">KRAB domain-containing protein</fullName>
    </recommendedName>
</protein>
<feature type="domain" description="KRAB" evidence="1">
    <location>
        <begin position="33"/>
        <end position="57"/>
    </location>
</feature>
<keyword evidence="3" id="KW-1185">Reference proteome</keyword>
<reference evidence="2" key="2">
    <citation type="submission" date="2025-09" db="UniProtKB">
        <authorList>
            <consortium name="Ensembl"/>
        </authorList>
    </citation>
    <scope>IDENTIFICATION</scope>
</reference>
<proteinExistence type="predicted"/>
<dbReference type="InterPro" id="IPR001909">
    <property type="entry name" value="KRAB"/>
</dbReference>
<organism evidence="2 3">
    <name type="scientific">Naja naja</name>
    <name type="common">Indian cobra</name>
    <dbReference type="NCBI Taxonomy" id="35670"/>
    <lineage>
        <taxon>Eukaryota</taxon>
        <taxon>Metazoa</taxon>
        <taxon>Chordata</taxon>
        <taxon>Craniata</taxon>
        <taxon>Vertebrata</taxon>
        <taxon>Euteleostomi</taxon>
        <taxon>Lepidosauria</taxon>
        <taxon>Squamata</taxon>
        <taxon>Bifurcata</taxon>
        <taxon>Unidentata</taxon>
        <taxon>Episquamata</taxon>
        <taxon>Toxicofera</taxon>
        <taxon>Serpentes</taxon>
        <taxon>Colubroidea</taxon>
        <taxon>Elapidae</taxon>
        <taxon>Elapinae</taxon>
        <taxon>Naja</taxon>
    </lineage>
</organism>
<evidence type="ECO:0000259" key="1">
    <source>
        <dbReference type="Pfam" id="PF01352"/>
    </source>
</evidence>
<evidence type="ECO:0000313" key="3">
    <source>
        <dbReference type="Proteomes" id="UP000694559"/>
    </source>
</evidence>
<dbReference type="Ensembl" id="ENSNNAT00000003786.1">
    <property type="protein sequence ID" value="ENSNNAP00000003610.1"/>
    <property type="gene ID" value="ENSNNAG00000002465.1"/>
</dbReference>